<dbReference type="AlphaFoldDB" id="A0A5J4J147"/>
<dbReference type="Proteomes" id="UP000326509">
    <property type="component" value="Unassembled WGS sequence"/>
</dbReference>
<dbReference type="SUPFAM" id="SSF69322">
    <property type="entry name" value="Tricorn protease domain 2"/>
    <property type="match status" value="1"/>
</dbReference>
<keyword evidence="1" id="KW-0732">Signal</keyword>
<accession>A0A5J4J147</accession>
<reference evidence="3 4" key="1">
    <citation type="submission" date="2019-08" db="EMBL/GenBank/DDBJ databases">
        <title>Draft genome sequence of Ulvibacter marinus type strain NBRC 109484.</title>
        <authorList>
            <person name="Kawano K."/>
            <person name="Ushijima N."/>
            <person name="Kihara M."/>
            <person name="Itoh H."/>
        </authorList>
    </citation>
    <scope>NUCLEOTIDE SEQUENCE [LARGE SCALE GENOMIC DNA]</scope>
    <source>
        <strain evidence="3 4">NBRC 109484</strain>
    </source>
</reference>
<dbReference type="RefSeq" id="WP_151672288.1">
    <property type="nucleotide sequence ID" value="NZ_BKCG01000001.1"/>
</dbReference>
<evidence type="ECO:0000313" key="3">
    <source>
        <dbReference type="EMBL" id="GER58197.1"/>
    </source>
</evidence>
<proteinExistence type="predicted"/>
<dbReference type="OrthoDB" id="5381604at2"/>
<evidence type="ECO:0000256" key="1">
    <source>
        <dbReference type="ARBA" id="ARBA00022729"/>
    </source>
</evidence>
<dbReference type="NCBIfam" id="TIGR04183">
    <property type="entry name" value="Por_Secre_tail"/>
    <property type="match status" value="1"/>
</dbReference>
<dbReference type="Pfam" id="PF18962">
    <property type="entry name" value="Por_Secre_tail"/>
    <property type="match status" value="1"/>
</dbReference>
<gene>
    <name evidence="3" type="ORF">ULMA_03050</name>
</gene>
<organism evidence="3 4">
    <name type="scientific">Patiriisocius marinus</name>
    <dbReference type="NCBI Taxonomy" id="1397112"/>
    <lineage>
        <taxon>Bacteria</taxon>
        <taxon>Pseudomonadati</taxon>
        <taxon>Bacteroidota</taxon>
        <taxon>Flavobacteriia</taxon>
        <taxon>Flavobacteriales</taxon>
        <taxon>Flavobacteriaceae</taxon>
        <taxon>Patiriisocius</taxon>
    </lineage>
</organism>
<dbReference type="InterPro" id="IPR026444">
    <property type="entry name" value="Secre_tail"/>
</dbReference>
<comment type="caution">
    <text evidence="3">The sequence shown here is derived from an EMBL/GenBank/DDBJ whole genome shotgun (WGS) entry which is preliminary data.</text>
</comment>
<feature type="domain" description="Secretion system C-terminal sorting" evidence="2">
    <location>
        <begin position="296"/>
        <end position="362"/>
    </location>
</feature>
<dbReference type="EMBL" id="BKCG01000001">
    <property type="protein sequence ID" value="GER58197.1"/>
    <property type="molecule type" value="Genomic_DNA"/>
</dbReference>
<evidence type="ECO:0000313" key="4">
    <source>
        <dbReference type="Proteomes" id="UP000326509"/>
    </source>
</evidence>
<protein>
    <recommendedName>
        <fullName evidence="2">Secretion system C-terminal sorting domain-containing protein</fullName>
    </recommendedName>
</protein>
<keyword evidence="4" id="KW-1185">Reference proteome</keyword>
<evidence type="ECO:0000259" key="2">
    <source>
        <dbReference type="Pfam" id="PF18962"/>
    </source>
</evidence>
<sequence>MFIKINYEKDTFSFYYTIICLYHQEITPQNLGELFLDGTTLIRSGLNQEAALVAIDNPNFPSAVIASGLLTDNSFLRAAINEDATQMYLSDFNGQLWEAPLNGSAVPNFTPLGTFELEVAGMDYYNDKVYFTTTAPQIISFNPDDADNSLQNFYEPSSPLPIFNTEIIGDFLYYSSQSSFTAPIDFEIFRLDLTSANPQPELVAITPDRIITIAKNGGFLYLGSNENNAVYRADINGVFPATVATVFTSIIPENESTLFSIVHDGIFFYFSTDDGLYRINDPLLSVSNFDISEIKVYPNPASSIVSFSKDEQIVNARVYDYQGKLVVSCTTCNEIAIDNLEEGVYLLKMKTITGNITTKMLVIKK</sequence>
<name>A0A5J4J147_9FLAO</name>